<keyword evidence="2" id="KW-1185">Reference proteome</keyword>
<dbReference type="Proteomes" id="UP000024404">
    <property type="component" value="Unassembled WGS sequence"/>
</dbReference>
<reference evidence="2" key="1">
    <citation type="submission" date="2013-10" db="EMBL/GenBank/DDBJ databases">
        <title>Genome sequencing of Onchocerca volvulus.</title>
        <authorList>
            <person name="Cotton J."/>
            <person name="Tsai J."/>
            <person name="Stanley E."/>
            <person name="Tracey A."/>
            <person name="Holroyd N."/>
            <person name="Lustigman S."/>
            <person name="Berriman M."/>
        </authorList>
    </citation>
    <scope>NUCLEOTIDE SEQUENCE</scope>
</reference>
<evidence type="ECO:0000313" key="2">
    <source>
        <dbReference type="Proteomes" id="UP000024404"/>
    </source>
</evidence>
<sequence>MLKKVPTHFHLHAVLEYLEIQFPELVDVKTGDMAHTYRFDLFGPGPRMSVIYPLSANIADDVTWIHSTFATMDTLLFIASLRFTFLFAVNVAL</sequence>
<reference evidence="1" key="2">
    <citation type="submission" date="2022-06" db="UniProtKB">
        <authorList>
            <consortium name="EnsemblMetazoa"/>
        </authorList>
    </citation>
    <scope>IDENTIFICATION</scope>
</reference>
<dbReference type="EMBL" id="CMVM020000334">
    <property type="status" value="NOT_ANNOTATED_CDS"/>
    <property type="molecule type" value="Genomic_DNA"/>
</dbReference>
<accession>A0A8R1XK12</accession>
<proteinExistence type="predicted"/>
<name>A0A8R1XK12_ONCVO</name>
<evidence type="ECO:0000313" key="1">
    <source>
        <dbReference type="EnsemblMetazoa" id="OVOC10354.1"/>
    </source>
</evidence>
<protein>
    <submittedName>
        <fullName evidence="1">Uncharacterized protein</fullName>
    </submittedName>
</protein>
<organism evidence="1 2">
    <name type="scientific">Onchocerca volvulus</name>
    <dbReference type="NCBI Taxonomy" id="6282"/>
    <lineage>
        <taxon>Eukaryota</taxon>
        <taxon>Metazoa</taxon>
        <taxon>Ecdysozoa</taxon>
        <taxon>Nematoda</taxon>
        <taxon>Chromadorea</taxon>
        <taxon>Rhabditida</taxon>
        <taxon>Spirurina</taxon>
        <taxon>Spiruromorpha</taxon>
        <taxon>Filarioidea</taxon>
        <taxon>Onchocercidae</taxon>
        <taxon>Onchocerca</taxon>
    </lineage>
</organism>
<dbReference type="EnsemblMetazoa" id="OVOC10354.1">
    <property type="protein sequence ID" value="OVOC10354.1"/>
    <property type="gene ID" value="WBGene00247163"/>
</dbReference>
<dbReference type="AlphaFoldDB" id="A0A8R1XK12"/>